<gene>
    <name evidence="1" type="ORF">BDM02DRAFT_3272225</name>
</gene>
<protein>
    <submittedName>
        <fullName evidence="1">Uncharacterized protein</fullName>
    </submittedName>
</protein>
<evidence type="ECO:0000313" key="1">
    <source>
        <dbReference type="EMBL" id="KAF9644721.1"/>
    </source>
</evidence>
<organism evidence="1 2">
    <name type="scientific">Thelephora ganbajun</name>
    <name type="common">Ganba fungus</name>
    <dbReference type="NCBI Taxonomy" id="370292"/>
    <lineage>
        <taxon>Eukaryota</taxon>
        <taxon>Fungi</taxon>
        <taxon>Dikarya</taxon>
        <taxon>Basidiomycota</taxon>
        <taxon>Agaricomycotina</taxon>
        <taxon>Agaricomycetes</taxon>
        <taxon>Thelephorales</taxon>
        <taxon>Thelephoraceae</taxon>
        <taxon>Thelephora</taxon>
    </lineage>
</organism>
<sequence>MNAIPGLLHELHTVAKDTISRTPEIIAVTVAAPRLPEVLDGGFLNDSDPHDLWEEIRLVYRMVAYNRKQVLDLVCAMGCGPYGCPPRQVAEETKAILFDEEFTG</sequence>
<reference evidence="1" key="2">
    <citation type="journal article" date="2020" name="Nat. Commun.">
        <title>Large-scale genome sequencing of mycorrhizal fungi provides insights into the early evolution of symbiotic traits.</title>
        <authorList>
            <person name="Miyauchi S."/>
            <person name="Kiss E."/>
            <person name="Kuo A."/>
            <person name="Drula E."/>
            <person name="Kohler A."/>
            <person name="Sanchez-Garcia M."/>
            <person name="Morin E."/>
            <person name="Andreopoulos B."/>
            <person name="Barry K.W."/>
            <person name="Bonito G."/>
            <person name="Buee M."/>
            <person name="Carver A."/>
            <person name="Chen C."/>
            <person name="Cichocki N."/>
            <person name="Clum A."/>
            <person name="Culley D."/>
            <person name="Crous P.W."/>
            <person name="Fauchery L."/>
            <person name="Girlanda M."/>
            <person name="Hayes R.D."/>
            <person name="Keri Z."/>
            <person name="LaButti K."/>
            <person name="Lipzen A."/>
            <person name="Lombard V."/>
            <person name="Magnuson J."/>
            <person name="Maillard F."/>
            <person name="Murat C."/>
            <person name="Nolan M."/>
            <person name="Ohm R.A."/>
            <person name="Pangilinan J."/>
            <person name="Pereira M.F."/>
            <person name="Perotto S."/>
            <person name="Peter M."/>
            <person name="Pfister S."/>
            <person name="Riley R."/>
            <person name="Sitrit Y."/>
            <person name="Stielow J.B."/>
            <person name="Szollosi G."/>
            <person name="Zifcakova L."/>
            <person name="Stursova M."/>
            <person name="Spatafora J.W."/>
            <person name="Tedersoo L."/>
            <person name="Vaario L.M."/>
            <person name="Yamada A."/>
            <person name="Yan M."/>
            <person name="Wang P."/>
            <person name="Xu J."/>
            <person name="Bruns T."/>
            <person name="Baldrian P."/>
            <person name="Vilgalys R."/>
            <person name="Dunand C."/>
            <person name="Henrissat B."/>
            <person name="Grigoriev I.V."/>
            <person name="Hibbett D."/>
            <person name="Nagy L.G."/>
            <person name="Martin F.M."/>
        </authorList>
    </citation>
    <scope>NUCLEOTIDE SEQUENCE</scope>
    <source>
        <strain evidence="1">P2</strain>
    </source>
</reference>
<reference evidence="1" key="1">
    <citation type="submission" date="2019-10" db="EMBL/GenBank/DDBJ databases">
        <authorList>
            <consortium name="DOE Joint Genome Institute"/>
            <person name="Kuo A."/>
            <person name="Miyauchi S."/>
            <person name="Kiss E."/>
            <person name="Drula E."/>
            <person name="Kohler A."/>
            <person name="Sanchez-Garcia M."/>
            <person name="Andreopoulos B."/>
            <person name="Barry K.W."/>
            <person name="Bonito G."/>
            <person name="Buee M."/>
            <person name="Carver A."/>
            <person name="Chen C."/>
            <person name="Cichocki N."/>
            <person name="Clum A."/>
            <person name="Culley D."/>
            <person name="Crous P.W."/>
            <person name="Fauchery L."/>
            <person name="Girlanda M."/>
            <person name="Hayes R."/>
            <person name="Keri Z."/>
            <person name="Labutti K."/>
            <person name="Lipzen A."/>
            <person name="Lombard V."/>
            <person name="Magnuson J."/>
            <person name="Maillard F."/>
            <person name="Morin E."/>
            <person name="Murat C."/>
            <person name="Nolan M."/>
            <person name="Ohm R."/>
            <person name="Pangilinan J."/>
            <person name="Pereira M."/>
            <person name="Perotto S."/>
            <person name="Peter M."/>
            <person name="Riley R."/>
            <person name="Sitrit Y."/>
            <person name="Stielow B."/>
            <person name="Szollosi G."/>
            <person name="Zifcakova L."/>
            <person name="Stursova M."/>
            <person name="Spatafora J.W."/>
            <person name="Tedersoo L."/>
            <person name="Vaario L.-M."/>
            <person name="Yamada A."/>
            <person name="Yan M."/>
            <person name="Wang P."/>
            <person name="Xu J."/>
            <person name="Bruns T."/>
            <person name="Baldrian P."/>
            <person name="Vilgalys R."/>
            <person name="Henrissat B."/>
            <person name="Grigoriev I.V."/>
            <person name="Hibbett D."/>
            <person name="Nagy L.G."/>
            <person name="Martin F.M."/>
        </authorList>
    </citation>
    <scope>NUCLEOTIDE SEQUENCE</scope>
    <source>
        <strain evidence="1">P2</strain>
    </source>
</reference>
<dbReference type="Proteomes" id="UP000886501">
    <property type="component" value="Unassembled WGS sequence"/>
</dbReference>
<accession>A0ACB6Z4Z8</accession>
<dbReference type="EMBL" id="MU118123">
    <property type="protein sequence ID" value="KAF9644721.1"/>
    <property type="molecule type" value="Genomic_DNA"/>
</dbReference>
<proteinExistence type="predicted"/>
<comment type="caution">
    <text evidence="1">The sequence shown here is derived from an EMBL/GenBank/DDBJ whole genome shotgun (WGS) entry which is preliminary data.</text>
</comment>
<name>A0ACB6Z4Z8_THEGA</name>
<keyword evidence="2" id="KW-1185">Reference proteome</keyword>
<evidence type="ECO:0000313" key="2">
    <source>
        <dbReference type="Proteomes" id="UP000886501"/>
    </source>
</evidence>